<sequence length="293" mass="33632">MRVLAAILILAWSCRVRAFQQTITSRVLHSIVGDATNTPVRRVLDCTRELGVAKCLNAFSLWRAEKALTTFAGDNNALFNLTEDIQGFSWKAYKNWSDDELYSQLCDDTKQLLQYRTMLFNVPGYKFELGSKGNGTLNIDVISNNDGESGRGMKKMQKKFYKIVPFLLLPGLLMSAVLPFVLPALKMMTVAVGILNNMALTGAVFTLLRNNAFNDRYEHKVLYVNEGYKNEKRAKVNLKPEHHVHDDVEYDIPEKSEYQEEYVIENDNHHFAHELNSDWIKDYYGDRFVKIES</sequence>
<accession>A0A6J2JS43</accession>
<proteinExistence type="predicted"/>
<feature type="signal peptide" evidence="2">
    <location>
        <begin position="1"/>
        <end position="18"/>
    </location>
</feature>
<feature type="chain" id="PRO_5026860657" evidence="2">
    <location>
        <begin position="19"/>
        <end position="293"/>
    </location>
</feature>
<keyword evidence="1" id="KW-1133">Transmembrane helix</keyword>
<protein>
    <submittedName>
        <fullName evidence="4">Uncharacterized protein LOC114244698</fullName>
    </submittedName>
</protein>
<dbReference type="RefSeq" id="XP_028032385.1">
    <property type="nucleotide sequence ID" value="XM_028176584.1"/>
</dbReference>
<evidence type="ECO:0000256" key="1">
    <source>
        <dbReference type="SAM" id="Phobius"/>
    </source>
</evidence>
<keyword evidence="2" id="KW-0732">Signal</keyword>
<keyword evidence="1" id="KW-0472">Membrane</keyword>
<reference evidence="4" key="1">
    <citation type="submission" date="2025-08" db="UniProtKB">
        <authorList>
            <consortium name="RefSeq"/>
        </authorList>
    </citation>
    <scope>IDENTIFICATION</scope>
    <source>
        <tissue evidence="4">Silk gland</tissue>
    </source>
</reference>
<evidence type="ECO:0000313" key="4">
    <source>
        <dbReference type="RefSeq" id="XP_028032385.1"/>
    </source>
</evidence>
<keyword evidence="1" id="KW-0812">Transmembrane</keyword>
<dbReference type="GeneID" id="114244698"/>
<dbReference type="Proteomes" id="UP000504629">
    <property type="component" value="Unplaced"/>
</dbReference>
<keyword evidence="3" id="KW-1185">Reference proteome</keyword>
<dbReference type="OrthoDB" id="6819390at2759"/>
<evidence type="ECO:0000313" key="3">
    <source>
        <dbReference type="Proteomes" id="UP000504629"/>
    </source>
</evidence>
<evidence type="ECO:0000256" key="2">
    <source>
        <dbReference type="SAM" id="SignalP"/>
    </source>
</evidence>
<dbReference type="AlphaFoldDB" id="A0A6J2JS43"/>
<name>A0A6J2JS43_BOMMA</name>
<feature type="transmembrane region" description="Helical" evidence="1">
    <location>
        <begin position="189"/>
        <end position="208"/>
    </location>
</feature>
<dbReference type="KEGG" id="bman:114244698"/>
<feature type="transmembrane region" description="Helical" evidence="1">
    <location>
        <begin position="163"/>
        <end position="182"/>
    </location>
</feature>
<gene>
    <name evidence="4" type="primary">LOC114244698</name>
</gene>
<organism evidence="3 4">
    <name type="scientific">Bombyx mandarina</name>
    <name type="common">Wild silk moth</name>
    <name type="synonym">Wild silkworm</name>
    <dbReference type="NCBI Taxonomy" id="7092"/>
    <lineage>
        <taxon>Eukaryota</taxon>
        <taxon>Metazoa</taxon>
        <taxon>Ecdysozoa</taxon>
        <taxon>Arthropoda</taxon>
        <taxon>Hexapoda</taxon>
        <taxon>Insecta</taxon>
        <taxon>Pterygota</taxon>
        <taxon>Neoptera</taxon>
        <taxon>Endopterygota</taxon>
        <taxon>Lepidoptera</taxon>
        <taxon>Glossata</taxon>
        <taxon>Ditrysia</taxon>
        <taxon>Bombycoidea</taxon>
        <taxon>Bombycidae</taxon>
        <taxon>Bombycinae</taxon>
        <taxon>Bombyx</taxon>
    </lineage>
</organism>